<dbReference type="AlphaFoldDB" id="A0A0H5DPB6"/>
<dbReference type="OrthoDB" id="121499at2"/>
<protein>
    <submittedName>
        <fullName evidence="2">Putative secreted protein</fullName>
    </submittedName>
</protein>
<feature type="signal peptide" evidence="1">
    <location>
        <begin position="1"/>
        <end position="22"/>
    </location>
</feature>
<keyword evidence="1" id="KW-0732">Signal</keyword>
<reference evidence="3" key="1">
    <citation type="submission" date="2015-06" db="EMBL/GenBank/DDBJ databases">
        <authorList>
            <person name="Bertelli C."/>
        </authorList>
    </citation>
    <scope>NUCLEOTIDE SEQUENCE [LARGE SCALE GENOMIC DNA]</scope>
    <source>
        <strain evidence="3">CRIB-30</strain>
    </source>
</reference>
<gene>
    <name evidence="2" type="ORF">ELAC_0898</name>
</gene>
<organism evidence="2 3">
    <name type="scientific">Estrella lausannensis</name>
    <dbReference type="NCBI Taxonomy" id="483423"/>
    <lineage>
        <taxon>Bacteria</taxon>
        <taxon>Pseudomonadati</taxon>
        <taxon>Chlamydiota</taxon>
        <taxon>Chlamydiia</taxon>
        <taxon>Parachlamydiales</taxon>
        <taxon>Candidatus Criblamydiaceae</taxon>
        <taxon>Estrella</taxon>
    </lineage>
</organism>
<feature type="chain" id="PRO_5005217768" evidence="1">
    <location>
        <begin position="23"/>
        <end position="107"/>
    </location>
</feature>
<dbReference type="Pfam" id="PF12779">
    <property type="entry name" value="WXXGXW"/>
    <property type="match status" value="3"/>
</dbReference>
<dbReference type="InterPro" id="IPR024447">
    <property type="entry name" value="YXWGXW_rpt"/>
</dbReference>
<dbReference type="RefSeq" id="WP_098038092.1">
    <property type="nucleotide sequence ID" value="NZ_CWGJ01000011.1"/>
</dbReference>
<sequence length="107" mass="12703">MKKTACFAAFLTALTLISEAEAKTIYVEQAVPNYVMVEEQPPADLTEEIVESPGPDYIWLKGHWRYDKGWVWARGRWERRPHSEAVWQPGYWGRKHHHYVWVGGYWR</sequence>
<accession>A0A0H5DPB6</accession>
<evidence type="ECO:0000313" key="2">
    <source>
        <dbReference type="EMBL" id="CRX38247.1"/>
    </source>
</evidence>
<keyword evidence="3" id="KW-1185">Reference proteome</keyword>
<dbReference type="EMBL" id="CWGJ01000011">
    <property type="protein sequence ID" value="CRX38247.1"/>
    <property type="molecule type" value="Genomic_DNA"/>
</dbReference>
<evidence type="ECO:0000256" key="1">
    <source>
        <dbReference type="SAM" id="SignalP"/>
    </source>
</evidence>
<proteinExistence type="predicted"/>
<dbReference type="Proteomes" id="UP000220251">
    <property type="component" value="Unassembled WGS sequence"/>
</dbReference>
<name>A0A0H5DPB6_9BACT</name>
<evidence type="ECO:0000313" key="3">
    <source>
        <dbReference type="Proteomes" id="UP000220251"/>
    </source>
</evidence>